<protein>
    <recommendedName>
        <fullName evidence="9">Lysine transporter LysE</fullName>
    </recommendedName>
</protein>
<dbReference type="AlphaFoldDB" id="A0A1F7U096"/>
<dbReference type="PANTHER" id="PTHR38825:SF2">
    <property type="entry name" value="LYSINE TRANSPORTER LYSE"/>
    <property type="match status" value="1"/>
</dbReference>
<dbReference type="Proteomes" id="UP000177097">
    <property type="component" value="Unassembled WGS sequence"/>
</dbReference>
<comment type="caution">
    <text evidence="7">The sequence shown here is derived from an EMBL/GenBank/DDBJ whole genome shotgun (WGS) entry which is preliminary data.</text>
</comment>
<reference evidence="7 8" key="1">
    <citation type="journal article" date="2016" name="Nat. Commun.">
        <title>Thousands of microbial genomes shed light on interconnected biogeochemical processes in an aquifer system.</title>
        <authorList>
            <person name="Anantharaman K."/>
            <person name="Brown C.T."/>
            <person name="Hug L.A."/>
            <person name="Sharon I."/>
            <person name="Castelle C.J."/>
            <person name="Probst A.J."/>
            <person name="Thomas B.C."/>
            <person name="Singh A."/>
            <person name="Wilkins M.J."/>
            <person name="Karaoz U."/>
            <person name="Brodie E.L."/>
            <person name="Williams K.H."/>
            <person name="Hubbard S.S."/>
            <person name="Banfield J.F."/>
        </authorList>
    </citation>
    <scope>NUCLEOTIDE SEQUENCE [LARGE SCALE GENOMIC DNA]</scope>
</reference>
<keyword evidence="4 6" id="KW-1133">Transmembrane helix</keyword>
<dbReference type="EMBL" id="MGDX01000017">
    <property type="protein sequence ID" value="OGL71097.1"/>
    <property type="molecule type" value="Genomic_DNA"/>
</dbReference>
<dbReference type="Pfam" id="PF01810">
    <property type="entry name" value="LysE"/>
    <property type="match status" value="1"/>
</dbReference>
<evidence type="ECO:0000313" key="7">
    <source>
        <dbReference type="EMBL" id="OGL71097.1"/>
    </source>
</evidence>
<keyword evidence="5 6" id="KW-0472">Membrane</keyword>
<evidence type="ECO:0000256" key="4">
    <source>
        <dbReference type="ARBA" id="ARBA00022989"/>
    </source>
</evidence>
<evidence type="ECO:0000256" key="6">
    <source>
        <dbReference type="SAM" id="Phobius"/>
    </source>
</evidence>
<evidence type="ECO:0000313" key="8">
    <source>
        <dbReference type="Proteomes" id="UP000177097"/>
    </source>
</evidence>
<dbReference type="STRING" id="1802389.A3C17_01125"/>
<feature type="transmembrane region" description="Helical" evidence="6">
    <location>
        <begin position="174"/>
        <end position="195"/>
    </location>
</feature>
<proteinExistence type="predicted"/>
<dbReference type="GO" id="GO:0005886">
    <property type="term" value="C:plasma membrane"/>
    <property type="evidence" value="ECO:0007669"/>
    <property type="project" value="UniProtKB-SubCell"/>
</dbReference>
<organism evidence="7 8">
    <name type="scientific">Candidatus Uhrbacteria bacterium RIFCSPHIGHO2_02_FULL_53_13</name>
    <dbReference type="NCBI Taxonomy" id="1802389"/>
    <lineage>
        <taxon>Bacteria</taxon>
        <taxon>Candidatus Uhriibacteriota</taxon>
    </lineage>
</organism>
<dbReference type="PANTHER" id="PTHR38825">
    <property type="entry name" value="LYSINE EXPORTER PROTEIN (LYSE/YGGA)"/>
    <property type="match status" value="1"/>
</dbReference>
<sequence length="203" mass="22783">MGNELFSALVLGLIGGVIPGPVLTATFTEVLQSGMWKSMRIILWAMLTETVVALLSLLALSSMNFSERFFQGLSLVGAAILIWISTSIWKVHKIDTEEKVHFSLGKISAMILANGVLWTFWITVCVPKAILLSEKVAFGNYLFLLLVEIGWLVSTVLVAYVFSRFRKILSNPRVVPIMFKIFALTFVYFAVDMVYRSIKFFLT</sequence>
<gene>
    <name evidence="7" type="ORF">A3C17_01125</name>
</gene>
<evidence type="ECO:0000256" key="2">
    <source>
        <dbReference type="ARBA" id="ARBA00022475"/>
    </source>
</evidence>
<accession>A0A1F7U096</accession>
<evidence type="ECO:0000256" key="1">
    <source>
        <dbReference type="ARBA" id="ARBA00004651"/>
    </source>
</evidence>
<feature type="transmembrane region" description="Helical" evidence="6">
    <location>
        <begin position="72"/>
        <end position="89"/>
    </location>
</feature>
<keyword evidence="2" id="KW-1003">Cell membrane</keyword>
<evidence type="ECO:0000256" key="5">
    <source>
        <dbReference type="ARBA" id="ARBA00023136"/>
    </source>
</evidence>
<evidence type="ECO:0000256" key="3">
    <source>
        <dbReference type="ARBA" id="ARBA00022692"/>
    </source>
</evidence>
<keyword evidence="3 6" id="KW-0812">Transmembrane</keyword>
<feature type="transmembrane region" description="Helical" evidence="6">
    <location>
        <begin position="142"/>
        <end position="162"/>
    </location>
</feature>
<dbReference type="InterPro" id="IPR001123">
    <property type="entry name" value="LeuE-type"/>
</dbReference>
<evidence type="ECO:0008006" key="9">
    <source>
        <dbReference type="Google" id="ProtNLM"/>
    </source>
</evidence>
<feature type="transmembrane region" description="Helical" evidence="6">
    <location>
        <begin position="109"/>
        <end position="130"/>
    </location>
</feature>
<dbReference type="GO" id="GO:0006865">
    <property type="term" value="P:amino acid transport"/>
    <property type="evidence" value="ECO:0007669"/>
    <property type="project" value="InterPro"/>
</dbReference>
<comment type="subcellular location">
    <subcellularLocation>
        <location evidence="1">Cell membrane</location>
        <topology evidence="1">Multi-pass membrane protein</topology>
    </subcellularLocation>
</comment>
<name>A0A1F7U096_9BACT</name>
<feature type="transmembrane region" description="Helical" evidence="6">
    <location>
        <begin position="40"/>
        <end position="60"/>
    </location>
</feature>